<gene>
    <name evidence="2" type="ORF">PIB30_084543</name>
</gene>
<comment type="caution">
    <text evidence="2">The sequence shown here is derived from an EMBL/GenBank/DDBJ whole genome shotgun (WGS) entry which is preliminary data.</text>
</comment>
<sequence length="110" mass="12510">MENREPEQNHTPRHQLAMPRRRSSCPSTWKLCPSVPLATFNHGSLSPTFTITPRRQNHTPRRESSRTNSSKPRPGALSQRLGVLLIKAQPHEDQGHAQAPYNYAWACEAF</sequence>
<proteinExistence type="predicted"/>
<evidence type="ECO:0000256" key="1">
    <source>
        <dbReference type="SAM" id="MobiDB-lite"/>
    </source>
</evidence>
<feature type="region of interest" description="Disordered" evidence="1">
    <location>
        <begin position="1"/>
        <end position="27"/>
    </location>
</feature>
<evidence type="ECO:0000313" key="2">
    <source>
        <dbReference type="EMBL" id="MED6224486.1"/>
    </source>
</evidence>
<dbReference type="Proteomes" id="UP001341840">
    <property type="component" value="Unassembled WGS sequence"/>
</dbReference>
<feature type="compositionally biased region" description="Polar residues" evidence="1">
    <location>
        <begin position="41"/>
        <end position="54"/>
    </location>
</feature>
<dbReference type="EMBL" id="JASCZI010273235">
    <property type="protein sequence ID" value="MED6224486.1"/>
    <property type="molecule type" value="Genomic_DNA"/>
</dbReference>
<keyword evidence="3" id="KW-1185">Reference proteome</keyword>
<reference evidence="2 3" key="1">
    <citation type="journal article" date="2023" name="Plants (Basel)">
        <title>Bridging the Gap: Combining Genomics and Transcriptomics Approaches to Understand Stylosanthes scabra, an Orphan Legume from the Brazilian Caatinga.</title>
        <authorList>
            <person name="Ferreira-Neto J.R.C."/>
            <person name="da Silva M.D."/>
            <person name="Binneck E."/>
            <person name="de Melo N.F."/>
            <person name="da Silva R.H."/>
            <person name="de Melo A.L.T.M."/>
            <person name="Pandolfi V."/>
            <person name="Bustamante F.O."/>
            <person name="Brasileiro-Vidal A.C."/>
            <person name="Benko-Iseppon A.M."/>
        </authorList>
    </citation>
    <scope>NUCLEOTIDE SEQUENCE [LARGE SCALE GENOMIC DNA]</scope>
    <source>
        <tissue evidence="2">Leaves</tissue>
    </source>
</reference>
<accession>A0ABU6ZRV9</accession>
<name>A0ABU6ZRV9_9FABA</name>
<evidence type="ECO:0000313" key="3">
    <source>
        <dbReference type="Proteomes" id="UP001341840"/>
    </source>
</evidence>
<feature type="region of interest" description="Disordered" evidence="1">
    <location>
        <begin position="39"/>
        <end position="78"/>
    </location>
</feature>
<organism evidence="2 3">
    <name type="scientific">Stylosanthes scabra</name>
    <dbReference type="NCBI Taxonomy" id="79078"/>
    <lineage>
        <taxon>Eukaryota</taxon>
        <taxon>Viridiplantae</taxon>
        <taxon>Streptophyta</taxon>
        <taxon>Embryophyta</taxon>
        <taxon>Tracheophyta</taxon>
        <taxon>Spermatophyta</taxon>
        <taxon>Magnoliopsida</taxon>
        <taxon>eudicotyledons</taxon>
        <taxon>Gunneridae</taxon>
        <taxon>Pentapetalae</taxon>
        <taxon>rosids</taxon>
        <taxon>fabids</taxon>
        <taxon>Fabales</taxon>
        <taxon>Fabaceae</taxon>
        <taxon>Papilionoideae</taxon>
        <taxon>50 kb inversion clade</taxon>
        <taxon>dalbergioids sensu lato</taxon>
        <taxon>Dalbergieae</taxon>
        <taxon>Pterocarpus clade</taxon>
        <taxon>Stylosanthes</taxon>
    </lineage>
</organism>
<feature type="compositionally biased region" description="Basic and acidic residues" evidence="1">
    <location>
        <begin position="1"/>
        <end position="10"/>
    </location>
</feature>
<protein>
    <submittedName>
        <fullName evidence="2">Uncharacterized protein</fullName>
    </submittedName>
</protein>